<reference evidence="4 5" key="1">
    <citation type="submission" date="2020-08" db="EMBL/GenBank/DDBJ databases">
        <title>Genomic Encyclopedia of Type Strains, Phase IV (KMG-IV): sequencing the most valuable type-strain genomes for metagenomic binning, comparative biology and taxonomic classification.</title>
        <authorList>
            <person name="Goeker M."/>
        </authorList>
    </citation>
    <scope>NUCLEOTIDE SEQUENCE [LARGE SCALE GENOMIC DNA]</scope>
    <source>
        <strain evidence="4 5">DSM 15895</strain>
    </source>
</reference>
<dbReference type="CDD" id="cd10917">
    <property type="entry name" value="CE4_NodB_like_6s_7s"/>
    <property type="match status" value="1"/>
</dbReference>
<dbReference type="InterPro" id="IPR050248">
    <property type="entry name" value="Polysacc_deacetylase_ArnD"/>
</dbReference>
<proteinExistence type="predicted"/>
<dbReference type="Pfam" id="PF01522">
    <property type="entry name" value="Polysacc_deac_1"/>
    <property type="match status" value="1"/>
</dbReference>
<dbReference type="GO" id="GO:0005975">
    <property type="term" value="P:carbohydrate metabolic process"/>
    <property type="evidence" value="ECO:0007669"/>
    <property type="project" value="InterPro"/>
</dbReference>
<dbReference type="InterPro" id="IPR002509">
    <property type="entry name" value="NODB_dom"/>
</dbReference>
<evidence type="ECO:0000259" key="3">
    <source>
        <dbReference type="PROSITE" id="PS51677"/>
    </source>
</evidence>
<feature type="compositionally biased region" description="Acidic residues" evidence="1">
    <location>
        <begin position="47"/>
        <end position="58"/>
    </location>
</feature>
<keyword evidence="2" id="KW-0732">Signal</keyword>
<dbReference type="Gene3D" id="3.20.20.370">
    <property type="entry name" value="Glycoside hydrolase/deacetylase"/>
    <property type="match status" value="1"/>
</dbReference>
<dbReference type="InterPro" id="IPR011330">
    <property type="entry name" value="Glyco_hydro/deAcase_b/a-brl"/>
</dbReference>
<dbReference type="PROSITE" id="PS51257">
    <property type="entry name" value="PROKAR_LIPOPROTEIN"/>
    <property type="match status" value="1"/>
</dbReference>
<feature type="chain" id="PRO_5039666327" evidence="2">
    <location>
        <begin position="23"/>
        <end position="275"/>
    </location>
</feature>
<name>A0A7W8FT07_9BACL</name>
<dbReference type="AlphaFoldDB" id="A0A7W8FT07"/>
<dbReference type="SUPFAM" id="SSF88713">
    <property type="entry name" value="Glycoside hydrolase/deacetylase"/>
    <property type="match status" value="1"/>
</dbReference>
<dbReference type="EMBL" id="JACHHE010000001">
    <property type="protein sequence ID" value="MBB5179035.1"/>
    <property type="molecule type" value="Genomic_DNA"/>
</dbReference>
<keyword evidence="5" id="KW-1185">Reference proteome</keyword>
<dbReference type="RefSeq" id="WP_135500263.1">
    <property type="nucleotide sequence ID" value="NZ_JACHHE010000001.1"/>
</dbReference>
<gene>
    <name evidence="4" type="ORF">HNQ44_000457</name>
</gene>
<organism evidence="4 5">
    <name type="scientific">Planococcus koreensis</name>
    <dbReference type="NCBI Taxonomy" id="112331"/>
    <lineage>
        <taxon>Bacteria</taxon>
        <taxon>Bacillati</taxon>
        <taxon>Bacillota</taxon>
        <taxon>Bacilli</taxon>
        <taxon>Bacillales</taxon>
        <taxon>Caryophanaceae</taxon>
        <taxon>Planococcus</taxon>
    </lineage>
</organism>
<dbReference type="Proteomes" id="UP000525923">
    <property type="component" value="Unassembled WGS sequence"/>
</dbReference>
<evidence type="ECO:0000256" key="2">
    <source>
        <dbReference type="SAM" id="SignalP"/>
    </source>
</evidence>
<evidence type="ECO:0000313" key="4">
    <source>
        <dbReference type="EMBL" id="MBB5179035.1"/>
    </source>
</evidence>
<evidence type="ECO:0000256" key="1">
    <source>
        <dbReference type="SAM" id="MobiDB-lite"/>
    </source>
</evidence>
<evidence type="ECO:0000313" key="5">
    <source>
        <dbReference type="Proteomes" id="UP000525923"/>
    </source>
</evidence>
<feature type="signal peptide" evidence="2">
    <location>
        <begin position="1"/>
        <end position="22"/>
    </location>
</feature>
<dbReference type="PANTHER" id="PTHR10587">
    <property type="entry name" value="GLYCOSYL TRANSFERASE-RELATED"/>
    <property type="match status" value="1"/>
</dbReference>
<dbReference type="OrthoDB" id="9806342at2"/>
<protein>
    <submittedName>
        <fullName evidence="4">Peptidoglycan/xylan/chitin deacetylase (PgdA/CDA1 family)</fullName>
    </submittedName>
</protein>
<feature type="region of interest" description="Disordered" evidence="1">
    <location>
        <begin position="25"/>
        <end position="62"/>
    </location>
</feature>
<accession>A0A7W8FT07</accession>
<dbReference type="PROSITE" id="PS51677">
    <property type="entry name" value="NODB"/>
    <property type="match status" value="1"/>
</dbReference>
<comment type="caution">
    <text evidence="4">The sequence shown here is derived from an EMBL/GenBank/DDBJ whole genome shotgun (WGS) entry which is preliminary data.</text>
</comment>
<sequence length="275" mass="29893">MIQKKWAVLLASTILLAGCGNAVSEEAVQQDETAPAEAPEPAKEEVPVPEEAPEEPEPPVEQAEPAYRLNPANWGVEPIGEAPAQAVLLTIDDAPAEHSVGMAETLKAAGVPAIFFVNGHFLDTEEEKANLKKIHEMGFAIGNHTYSHTNLKTIDDAQQREEIISLSAAVEEIIGEKPVFFRAPNGTNTDFSKGLVEAEGMLLMNWSYGYDWEKQYSEAGALADIMVNTEFLRNGANLLMHDRAWTAKALPAIIEGLKNKGYGFIDPADIERAGK</sequence>
<feature type="domain" description="NodB homology" evidence="3">
    <location>
        <begin position="85"/>
        <end position="265"/>
    </location>
</feature>
<dbReference type="GO" id="GO:0016810">
    <property type="term" value="F:hydrolase activity, acting on carbon-nitrogen (but not peptide) bonds"/>
    <property type="evidence" value="ECO:0007669"/>
    <property type="project" value="InterPro"/>
</dbReference>